<dbReference type="Proteomes" id="UP000000305">
    <property type="component" value="Unassembled WGS sequence"/>
</dbReference>
<name>E9I7D0_DAPPU</name>
<organism evidence="1 2">
    <name type="scientific">Daphnia pulex</name>
    <name type="common">Water flea</name>
    <dbReference type="NCBI Taxonomy" id="6669"/>
    <lineage>
        <taxon>Eukaryota</taxon>
        <taxon>Metazoa</taxon>
        <taxon>Ecdysozoa</taxon>
        <taxon>Arthropoda</taxon>
        <taxon>Crustacea</taxon>
        <taxon>Branchiopoda</taxon>
        <taxon>Diplostraca</taxon>
        <taxon>Cladocera</taxon>
        <taxon>Anomopoda</taxon>
        <taxon>Daphniidae</taxon>
        <taxon>Daphnia</taxon>
    </lineage>
</organism>
<protein>
    <submittedName>
        <fullName evidence="1">Uncharacterized protein</fullName>
    </submittedName>
</protein>
<dbReference type="AlphaFoldDB" id="E9I7D0"/>
<feature type="non-terminal residue" evidence="1">
    <location>
        <position position="1"/>
    </location>
</feature>
<dbReference type="HOGENOM" id="CLU_1492662_0_0_1"/>
<evidence type="ECO:0000313" key="1">
    <source>
        <dbReference type="EMBL" id="EFX60100.1"/>
    </source>
</evidence>
<proteinExistence type="predicted"/>
<accession>E9I7D0</accession>
<gene>
    <name evidence="1" type="ORF">DAPPUDRAFT_125510</name>
</gene>
<dbReference type="KEGG" id="dpx:DAPPUDRAFT_125510"/>
<evidence type="ECO:0000313" key="2">
    <source>
        <dbReference type="Proteomes" id="UP000000305"/>
    </source>
</evidence>
<keyword evidence="2" id="KW-1185">Reference proteome</keyword>
<sequence length="181" mass="20410">IDVVPKKYRRSSGLLDAKFFLRQASRLYPNPSLPTCEVTAERGDGTVELVKIPVALFEKECEAITALAKVSGETVRETRYIAIHSAYEALVQDRVVLLSAIRHSFAHAATSLTRVNVRQALTENFGGLRVDLDSHEHLKIYYRCLVDMLIAIDRALKNTLESRRSELVCVPVHSHLLQERI</sequence>
<dbReference type="EMBL" id="GL737138">
    <property type="protein sequence ID" value="EFX60100.1"/>
    <property type="molecule type" value="Genomic_DNA"/>
</dbReference>
<reference evidence="1 2" key="1">
    <citation type="journal article" date="2011" name="Science">
        <title>The ecoresponsive genome of Daphnia pulex.</title>
        <authorList>
            <person name="Colbourne J.K."/>
            <person name="Pfrender M.E."/>
            <person name="Gilbert D."/>
            <person name="Thomas W.K."/>
            <person name="Tucker A."/>
            <person name="Oakley T.H."/>
            <person name="Tokishita S."/>
            <person name="Aerts A."/>
            <person name="Arnold G.J."/>
            <person name="Basu M.K."/>
            <person name="Bauer D.J."/>
            <person name="Caceres C.E."/>
            <person name="Carmel L."/>
            <person name="Casola C."/>
            <person name="Choi J.H."/>
            <person name="Detter J.C."/>
            <person name="Dong Q."/>
            <person name="Dusheyko S."/>
            <person name="Eads B.D."/>
            <person name="Frohlich T."/>
            <person name="Geiler-Samerotte K.A."/>
            <person name="Gerlach D."/>
            <person name="Hatcher P."/>
            <person name="Jogdeo S."/>
            <person name="Krijgsveld J."/>
            <person name="Kriventseva E.V."/>
            <person name="Kultz D."/>
            <person name="Laforsch C."/>
            <person name="Lindquist E."/>
            <person name="Lopez J."/>
            <person name="Manak J.R."/>
            <person name="Muller J."/>
            <person name="Pangilinan J."/>
            <person name="Patwardhan R.P."/>
            <person name="Pitluck S."/>
            <person name="Pritham E.J."/>
            <person name="Rechtsteiner A."/>
            <person name="Rho M."/>
            <person name="Rogozin I.B."/>
            <person name="Sakarya O."/>
            <person name="Salamov A."/>
            <person name="Schaack S."/>
            <person name="Shapiro H."/>
            <person name="Shiga Y."/>
            <person name="Skalitzky C."/>
            <person name="Smith Z."/>
            <person name="Souvorov A."/>
            <person name="Sung W."/>
            <person name="Tang Z."/>
            <person name="Tsuchiya D."/>
            <person name="Tu H."/>
            <person name="Vos H."/>
            <person name="Wang M."/>
            <person name="Wolf Y.I."/>
            <person name="Yamagata H."/>
            <person name="Yamada T."/>
            <person name="Ye Y."/>
            <person name="Shaw J.R."/>
            <person name="Andrews J."/>
            <person name="Crease T.J."/>
            <person name="Tang H."/>
            <person name="Lucas S.M."/>
            <person name="Robertson H.M."/>
            <person name="Bork P."/>
            <person name="Koonin E.V."/>
            <person name="Zdobnov E.M."/>
            <person name="Grigoriev I.V."/>
            <person name="Lynch M."/>
            <person name="Boore J.L."/>
        </authorList>
    </citation>
    <scope>NUCLEOTIDE SEQUENCE [LARGE SCALE GENOMIC DNA]</scope>
</reference>
<dbReference type="InParanoid" id="E9I7D0"/>